<evidence type="ECO:0000256" key="6">
    <source>
        <dbReference type="ARBA" id="ARBA00023136"/>
    </source>
</evidence>
<evidence type="ECO:0000256" key="4">
    <source>
        <dbReference type="ARBA" id="ARBA00022692"/>
    </source>
</evidence>
<accession>A0ABU3DRY5</accession>
<dbReference type="InterPro" id="IPR050171">
    <property type="entry name" value="MFS_Transporters"/>
</dbReference>
<evidence type="ECO:0000256" key="2">
    <source>
        <dbReference type="ARBA" id="ARBA00022448"/>
    </source>
</evidence>
<sequence length="416" mass="46143">MKTEDIKLGLKENWKQFTLLVIINAFVGGMVGLERSILPEIAEKEFEMAATSGILSFIIVFGILKAISNYYAGTLANKFGRKKLLILGWIFAIPIPFILMYAPNWNWVISANLLLGINQGLAWSSTVVMKIDLVGEKQRGFAMGLNEFAGYLAVAVVAFLTSWIAGEYGLRPYPFYLGILLMVLGLVMSIFLIKDTRGHAKKEEGTNTVSLLKNIFWDTTWKHKNLGSITQAGLINNLNDGMAWGLFPILLAAKGFNLEQIGIVVAVYPAVWGIGQLITGKMADKFSKKDMLFYGMLLQALVLITLVWAESMWHFVLLMALLGWGTAMVYPTFLATIADNTHPRDRAKSIGIFRLWRDLGYAVGAILTGVISDLISVEAAIFVVGLITLFSAGVILFRMKSSRITRSLFSFMEAKR</sequence>
<proteinExistence type="predicted"/>
<feature type="transmembrane region" description="Helical" evidence="7">
    <location>
        <begin position="17"/>
        <end position="33"/>
    </location>
</feature>
<comment type="caution">
    <text evidence="9">The sequence shown here is derived from an EMBL/GenBank/DDBJ whole genome shotgun (WGS) entry which is preliminary data.</text>
</comment>
<evidence type="ECO:0000256" key="5">
    <source>
        <dbReference type="ARBA" id="ARBA00022989"/>
    </source>
</evidence>
<feature type="transmembrane region" description="Helical" evidence="7">
    <location>
        <begin position="315"/>
        <end position="338"/>
    </location>
</feature>
<keyword evidence="6 7" id="KW-0472">Membrane</keyword>
<name>A0ABU3DRY5_9FLAO</name>
<feature type="transmembrane region" description="Helical" evidence="7">
    <location>
        <begin position="172"/>
        <end position="193"/>
    </location>
</feature>
<dbReference type="CDD" id="cd17325">
    <property type="entry name" value="MFS_MdtG_SLC18_like"/>
    <property type="match status" value="1"/>
</dbReference>
<dbReference type="InterPro" id="IPR020846">
    <property type="entry name" value="MFS_dom"/>
</dbReference>
<dbReference type="InterPro" id="IPR036259">
    <property type="entry name" value="MFS_trans_sf"/>
</dbReference>
<keyword evidence="4 7" id="KW-0812">Transmembrane</keyword>
<feature type="transmembrane region" description="Helical" evidence="7">
    <location>
        <begin position="381"/>
        <end position="399"/>
    </location>
</feature>
<feature type="transmembrane region" description="Helical" evidence="7">
    <location>
        <begin position="291"/>
        <end position="309"/>
    </location>
</feature>
<dbReference type="SUPFAM" id="SSF103473">
    <property type="entry name" value="MFS general substrate transporter"/>
    <property type="match status" value="1"/>
</dbReference>
<feature type="transmembrane region" description="Helical" evidence="7">
    <location>
        <begin position="148"/>
        <end position="166"/>
    </location>
</feature>
<comment type="subcellular location">
    <subcellularLocation>
        <location evidence="1">Cell membrane</location>
        <topology evidence="1">Multi-pass membrane protein</topology>
    </subcellularLocation>
</comment>
<keyword evidence="10" id="KW-1185">Reference proteome</keyword>
<evidence type="ECO:0000259" key="8">
    <source>
        <dbReference type="PROSITE" id="PS50850"/>
    </source>
</evidence>
<keyword evidence="2" id="KW-0813">Transport</keyword>
<dbReference type="Pfam" id="PF07690">
    <property type="entry name" value="MFS_1"/>
    <property type="match status" value="2"/>
</dbReference>
<organism evidence="9 10">
    <name type="scientific">Autumnicola psychrophila</name>
    <dbReference type="NCBI Taxonomy" id="3075592"/>
    <lineage>
        <taxon>Bacteria</taxon>
        <taxon>Pseudomonadati</taxon>
        <taxon>Bacteroidota</taxon>
        <taxon>Flavobacteriia</taxon>
        <taxon>Flavobacteriales</taxon>
        <taxon>Flavobacteriaceae</taxon>
        <taxon>Autumnicola</taxon>
    </lineage>
</organism>
<feature type="domain" description="Major facilitator superfamily (MFS) profile" evidence="8">
    <location>
        <begin position="17"/>
        <end position="403"/>
    </location>
</feature>
<protein>
    <submittedName>
        <fullName evidence="9">MFS transporter</fullName>
    </submittedName>
</protein>
<evidence type="ECO:0000256" key="1">
    <source>
        <dbReference type="ARBA" id="ARBA00004651"/>
    </source>
</evidence>
<feature type="transmembrane region" description="Helical" evidence="7">
    <location>
        <begin position="359"/>
        <end position="375"/>
    </location>
</feature>
<evidence type="ECO:0000256" key="3">
    <source>
        <dbReference type="ARBA" id="ARBA00022475"/>
    </source>
</evidence>
<keyword evidence="5 7" id="KW-1133">Transmembrane helix</keyword>
<dbReference type="Proteomes" id="UP001253848">
    <property type="component" value="Unassembled WGS sequence"/>
</dbReference>
<dbReference type="Gene3D" id="1.20.1250.20">
    <property type="entry name" value="MFS general substrate transporter like domains"/>
    <property type="match status" value="2"/>
</dbReference>
<evidence type="ECO:0000313" key="9">
    <source>
        <dbReference type="EMBL" id="MDT0686466.1"/>
    </source>
</evidence>
<dbReference type="EMBL" id="JAVRHN010000006">
    <property type="protein sequence ID" value="MDT0686466.1"/>
    <property type="molecule type" value="Genomic_DNA"/>
</dbReference>
<dbReference type="RefSeq" id="WP_311499792.1">
    <property type="nucleotide sequence ID" value="NZ_JAVRHN010000006.1"/>
</dbReference>
<feature type="transmembrane region" description="Helical" evidence="7">
    <location>
        <begin position="53"/>
        <end position="72"/>
    </location>
</feature>
<keyword evidence="3" id="KW-1003">Cell membrane</keyword>
<feature type="transmembrane region" description="Helical" evidence="7">
    <location>
        <begin position="84"/>
        <end position="102"/>
    </location>
</feature>
<evidence type="ECO:0000313" key="10">
    <source>
        <dbReference type="Proteomes" id="UP001253848"/>
    </source>
</evidence>
<dbReference type="InterPro" id="IPR011701">
    <property type="entry name" value="MFS"/>
</dbReference>
<reference evidence="9 10" key="1">
    <citation type="submission" date="2023-09" db="EMBL/GenBank/DDBJ databases">
        <authorList>
            <person name="Rey-Velasco X."/>
        </authorList>
    </citation>
    <scope>NUCLEOTIDE SEQUENCE [LARGE SCALE GENOMIC DNA]</scope>
    <source>
        <strain evidence="9 10">F225</strain>
    </source>
</reference>
<feature type="transmembrane region" description="Helical" evidence="7">
    <location>
        <begin position="108"/>
        <end position="128"/>
    </location>
</feature>
<dbReference type="PANTHER" id="PTHR23517:SF3">
    <property type="entry name" value="INTEGRAL MEMBRANE TRANSPORT PROTEIN"/>
    <property type="match status" value="1"/>
</dbReference>
<evidence type="ECO:0000256" key="7">
    <source>
        <dbReference type="SAM" id="Phobius"/>
    </source>
</evidence>
<dbReference type="PROSITE" id="PS50850">
    <property type="entry name" value="MFS"/>
    <property type="match status" value="1"/>
</dbReference>
<dbReference type="PANTHER" id="PTHR23517">
    <property type="entry name" value="RESISTANCE PROTEIN MDTM, PUTATIVE-RELATED-RELATED"/>
    <property type="match status" value="1"/>
</dbReference>
<gene>
    <name evidence="9" type="ORF">RM541_08815</name>
</gene>